<dbReference type="InterPro" id="IPR035952">
    <property type="entry name" value="Rhomboid-like_sf"/>
</dbReference>
<dbReference type="InterPro" id="IPR022764">
    <property type="entry name" value="Peptidase_S54_rhomboid_dom"/>
</dbReference>
<name>A0A0E4CRN5_9STRE</name>
<comment type="subcellular location">
    <subcellularLocation>
        <location evidence="1">Membrane</location>
        <topology evidence="1">Multi-pass membrane protein</topology>
    </subcellularLocation>
</comment>
<feature type="transmembrane region" description="Helical" evidence="7">
    <location>
        <begin position="12"/>
        <end position="31"/>
    </location>
</feature>
<feature type="transmembrane region" description="Helical" evidence="7">
    <location>
        <begin position="173"/>
        <end position="192"/>
    </location>
</feature>
<dbReference type="SUPFAM" id="SSF144091">
    <property type="entry name" value="Rhomboid-like"/>
    <property type="match status" value="1"/>
</dbReference>
<feature type="transmembrane region" description="Helical" evidence="7">
    <location>
        <begin position="96"/>
        <end position="114"/>
    </location>
</feature>
<dbReference type="Proteomes" id="UP000198604">
    <property type="component" value="Unassembled WGS sequence"/>
</dbReference>
<evidence type="ECO:0000259" key="8">
    <source>
        <dbReference type="Pfam" id="PF01694"/>
    </source>
</evidence>
<evidence type="ECO:0000256" key="7">
    <source>
        <dbReference type="SAM" id="Phobius"/>
    </source>
</evidence>
<evidence type="ECO:0000313" key="9">
    <source>
        <dbReference type="EMBL" id="CQR23704.1"/>
    </source>
</evidence>
<evidence type="ECO:0000256" key="5">
    <source>
        <dbReference type="ARBA" id="ARBA00022989"/>
    </source>
</evidence>
<dbReference type="PANTHER" id="PTHR43731">
    <property type="entry name" value="RHOMBOID PROTEASE"/>
    <property type="match status" value="1"/>
</dbReference>
<dbReference type="GO" id="GO:0004252">
    <property type="term" value="F:serine-type endopeptidase activity"/>
    <property type="evidence" value="ECO:0007669"/>
    <property type="project" value="InterPro"/>
</dbReference>
<feature type="transmembrane region" description="Helical" evidence="7">
    <location>
        <begin position="120"/>
        <end position="140"/>
    </location>
</feature>
<comment type="similarity">
    <text evidence="2">Belongs to the peptidase S54 family.</text>
</comment>
<feature type="domain" description="Peptidase S54 rhomboid" evidence="8">
    <location>
        <begin position="55"/>
        <end position="189"/>
    </location>
</feature>
<dbReference type="EMBL" id="CTEN01000001">
    <property type="protein sequence ID" value="CQR23704.1"/>
    <property type="molecule type" value="Genomic_DNA"/>
</dbReference>
<keyword evidence="5 7" id="KW-1133">Transmembrane helix</keyword>
<organism evidence="9 10">
    <name type="scientific">Streptococcus varani</name>
    <dbReference type="NCBI Taxonomy" id="1608583"/>
    <lineage>
        <taxon>Bacteria</taxon>
        <taxon>Bacillati</taxon>
        <taxon>Bacillota</taxon>
        <taxon>Bacilli</taxon>
        <taxon>Lactobacillales</taxon>
        <taxon>Streptococcaceae</taxon>
        <taxon>Streptococcus</taxon>
    </lineage>
</organism>
<reference evidence="10" key="1">
    <citation type="submission" date="2015-03" db="EMBL/GenBank/DDBJ databases">
        <authorList>
            <person name="Urmite Genomes"/>
        </authorList>
    </citation>
    <scope>NUCLEOTIDE SEQUENCE [LARGE SCALE GENOMIC DNA]</scope>
    <source>
        <strain evidence="10">FF10</strain>
    </source>
</reference>
<keyword evidence="3 7" id="KW-0812">Transmembrane</keyword>
<evidence type="ECO:0000313" key="10">
    <source>
        <dbReference type="Proteomes" id="UP000198604"/>
    </source>
</evidence>
<dbReference type="Gene3D" id="1.20.1540.10">
    <property type="entry name" value="Rhomboid-like"/>
    <property type="match status" value="1"/>
</dbReference>
<accession>A0A0E4CRN5</accession>
<dbReference type="PANTHER" id="PTHR43731:SF14">
    <property type="entry name" value="PRESENILIN-ASSOCIATED RHOMBOID-LIKE PROTEIN, MITOCHONDRIAL"/>
    <property type="match status" value="1"/>
</dbReference>
<evidence type="ECO:0000256" key="6">
    <source>
        <dbReference type="ARBA" id="ARBA00023136"/>
    </source>
</evidence>
<feature type="transmembrane region" description="Helical" evidence="7">
    <location>
        <begin position="204"/>
        <end position="221"/>
    </location>
</feature>
<dbReference type="OrthoDB" id="9813074at2"/>
<evidence type="ECO:0000256" key="1">
    <source>
        <dbReference type="ARBA" id="ARBA00004141"/>
    </source>
</evidence>
<evidence type="ECO:0000256" key="4">
    <source>
        <dbReference type="ARBA" id="ARBA00022801"/>
    </source>
</evidence>
<keyword evidence="6 7" id="KW-0472">Membrane</keyword>
<sequence length="222" mass="24842">MINEIKRQPVTFSLLLVTTVVFMAIQIFRFGDTTSSPTIFEFGGMYGHYLKYDPSQIWRLLTPVFVHIGWQHFLFNIFAIYIVGQLAEQIWGSWRFLLLYLLSGVMGNTVTLFFTPDVVAAGASTSIFGVFAAVSVVGYFGRNPYLKQMGQSYQAIIVVNLIFNLFTPNVSFVGHLGGLVGGLLAAVFLPTISEKHMFKKEKRFLALALYVVLSLGMLFLAL</sequence>
<dbReference type="STRING" id="1608583.BN1356_00072"/>
<proteinExistence type="inferred from homology"/>
<keyword evidence="4" id="KW-0378">Hydrolase</keyword>
<evidence type="ECO:0000256" key="2">
    <source>
        <dbReference type="ARBA" id="ARBA00009045"/>
    </source>
</evidence>
<evidence type="ECO:0000256" key="3">
    <source>
        <dbReference type="ARBA" id="ARBA00022692"/>
    </source>
</evidence>
<keyword evidence="10" id="KW-1185">Reference proteome</keyword>
<dbReference type="GO" id="GO:0016020">
    <property type="term" value="C:membrane"/>
    <property type="evidence" value="ECO:0007669"/>
    <property type="project" value="UniProtKB-SubCell"/>
</dbReference>
<dbReference type="InterPro" id="IPR050925">
    <property type="entry name" value="Rhomboid_protease_S54"/>
</dbReference>
<dbReference type="Pfam" id="PF01694">
    <property type="entry name" value="Rhomboid"/>
    <property type="match status" value="1"/>
</dbReference>
<protein>
    <submittedName>
        <fullName evidence="9">Rhomboid family membrane protein</fullName>
    </submittedName>
</protein>
<feature type="transmembrane region" description="Helical" evidence="7">
    <location>
        <begin position="64"/>
        <end position="84"/>
    </location>
</feature>
<dbReference type="RefSeq" id="WP_093649459.1">
    <property type="nucleotide sequence ID" value="NZ_CTEN01000001.1"/>
</dbReference>
<dbReference type="AlphaFoldDB" id="A0A0E4CRN5"/>
<gene>
    <name evidence="9" type="ORF">BN1356_00072</name>
</gene>